<feature type="domain" description="TolB N-terminal" evidence="3">
    <location>
        <begin position="21"/>
        <end position="114"/>
    </location>
</feature>
<dbReference type="InterPro" id="IPR007195">
    <property type="entry name" value="TolB_N"/>
</dbReference>
<dbReference type="GO" id="GO:0042597">
    <property type="term" value="C:periplasmic space"/>
    <property type="evidence" value="ECO:0007669"/>
    <property type="project" value="InterPro"/>
</dbReference>
<keyword evidence="5" id="KW-1185">Reference proteome</keyword>
<dbReference type="NCBIfam" id="NF003124">
    <property type="entry name" value="PRK04043.1"/>
    <property type="match status" value="1"/>
</dbReference>
<dbReference type="OrthoDB" id="9815657at2"/>
<keyword evidence="2" id="KW-0732">Signal</keyword>
<dbReference type="Pfam" id="PF07676">
    <property type="entry name" value="PD40"/>
    <property type="match status" value="1"/>
</dbReference>
<dbReference type="Gene3D" id="3.40.50.10070">
    <property type="entry name" value="TolB, N-terminal domain"/>
    <property type="match status" value="1"/>
</dbReference>
<comment type="similarity">
    <text evidence="1">Belongs to the TolB family.</text>
</comment>
<sequence>MNRFFLVFFLSFSIFFGADATIDLIKTVQKIPVIQVTYFDNKYADQALKVYKVLLGDLNISGHFSVQEGQKGKAKPNYAEFLNNKIDLLANIEAQKNDEGFRIIVKLFDINAQNLILDKAYTIEEEALYPFVAHKIAIDINDYIKAPSIDWMKRYVVLSAYVVSGRSNILISDYTLTYRKTIINDGLNLFPKWANKDQTEIYFTKIINNVPTILKYNIYTGVSSEIEKSSGMAVVSSVSSDSKKLLLTLALDGEPDIFLFDLNTKQKTQLTKYRGIDVSGSFVDNDQAMIFVSDRLGYPNIFYKSLEENAPVEQVVYHGKNNSSVSSYKNYVVYSSRETNNDFGYNTFNLYLISTKNDFIRRLTANGVNQMPRFSADGGSVMFIKNLPNQSSLGVIRLDYNKTFFFPIYNMQIQSFDW</sequence>
<dbReference type="Gene3D" id="2.120.10.30">
    <property type="entry name" value="TolB, C-terminal domain"/>
    <property type="match status" value="1"/>
</dbReference>
<dbReference type="GO" id="GO:0015031">
    <property type="term" value="P:protein transport"/>
    <property type="evidence" value="ECO:0007669"/>
    <property type="project" value="InterPro"/>
</dbReference>
<gene>
    <name evidence="4" type="primary">tolB</name>
    <name evidence="4" type="ORF">CQA57_01040</name>
</gene>
<dbReference type="AlphaFoldDB" id="A0A3D8JB35"/>
<dbReference type="SUPFAM" id="SSF69304">
    <property type="entry name" value="Tricorn protease N-terminal domain"/>
    <property type="match status" value="1"/>
</dbReference>
<reference evidence="4 5" key="1">
    <citation type="submission" date="2018-04" db="EMBL/GenBank/DDBJ databases">
        <title>Novel Campyloabacter and Helicobacter Species and Strains.</title>
        <authorList>
            <person name="Mannion A.J."/>
            <person name="Shen Z."/>
            <person name="Fox J.G."/>
        </authorList>
    </citation>
    <scope>NUCLEOTIDE SEQUENCE [LARGE SCALE GENOMIC DNA]</scope>
    <source>
        <strain evidence="4 5">MIT 04-9362</strain>
    </source>
</reference>
<evidence type="ECO:0000256" key="2">
    <source>
        <dbReference type="SAM" id="SignalP"/>
    </source>
</evidence>
<accession>A0A3D8JB35</accession>
<protein>
    <submittedName>
        <fullName evidence="4">Tol-Pal system protein TolB</fullName>
    </submittedName>
</protein>
<evidence type="ECO:0000313" key="4">
    <source>
        <dbReference type="EMBL" id="RDU74668.1"/>
    </source>
</evidence>
<dbReference type="PANTHER" id="PTHR36842:SF1">
    <property type="entry name" value="PROTEIN TOLB"/>
    <property type="match status" value="1"/>
</dbReference>
<proteinExistence type="inferred from homology"/>
<dbReference type="PANTHER" id="PTHR36842">
    <property type="entry name" value="PROTEIN TOLB HOMOLOG"/>
    <property type="match status" value="1"/>
</dbReference>
<dbReference type="SUPFAM" id="SSF52964">
    <property type="entry name" value="TolB, N-terminal domain"/>
    <property type="match status" value="1"/>
</dbReference>
<dbReference type="InterPro" id="IPR011042">
    <property type="entry name" value="6-blade_b-propeller_TolB-like"/>
</dbReference>
<dbReference type="InterPro" id="IPR011659">
    <property type="entry name" value="WD40"/>
</dbReference>
<evidence type="ECO:0000256" key="1">
    <source>
        <dbReference type="ARBA" id="ARBA00009820"/>
    </source>
</evidence>
<dbReference type="Pfam" id="PF04052">
    <property type="entry name" value="TolB_N"/>
    <property type="match status" value="1"/>
</dbReference>
<comment type="caution">
    <text evidence="4">The sequence shown here is derived from an EMBL/GenBank/DDBJ whole genome shotgun (WGS) entry which is preliminary data.</text>
</comment>
<organism evidence="4 5">
    <name type="scientific">Helicobacter anseris</name>
    <dbReference type="NCBI Taxonomy" id="375926"/>
    <lineage>
        <taxon>Bacteria</taxon>
        <taxon>Pseudomonadati</taxon>
        <taxon>Campylobacterota</taxon>
        <taxon>Epsilonproteobacteria</taxon>
        <taxon>Campylobacterales</taxon>
        <taxon>Helicobacteraceae</taxon>
        <taxon>Helicobacter</taxon>
    </lineage>
</organism>
<dbReference type="EMBL" id="NXLX01000001">
    <property type="protein sequence ID" value="RDU74668.1"/>
    <property type="molecule type" value="Genomic_DNA"/>
</dbReference>
<name>A0A3D8JB35_9HELI</name>
<dbReference type="RefSeq" id="WP_115578376.1">
    <property type="nucleotide sequence ID" value="NZ_NXLX01000001.1"/>
</dbReference>
<dbReference type="Proteomes" id="UP000256695">
    <property type="component" value="Unassembled WGS sequence"/>
</dbReference>
<evidence type="ECO:0000259" key="3">
    <source>
        <dbReference type="Pfam" id="PF04052"/>
    </source>
</evidence>
<feature type="signal peptide" evidence="2">
    <location>
        <begin position="1"/>
        <end position="20"/>
    </location>
</feature>
<feature type="chain" id="PRO_5017652968" evidence="2">
    <location>
        <begin position="21"/>
        <end position="418"/>
    </location>
</feature>
<evidence type="ECO:0000313" key="5">
    <source>
        <dbReference type="Proteomes" id="UP000256695"/>
    </source>
</evidence>